<dbReference type="InterPro" id="IPR015797">
    <property type="entry name" value="NUDIX_hydrolase-like_dom_sf"/>
</dbReference>
<evidence type="ECO:0000256" key="1">
    <source>
        <dbReference type="ARBA" id="ARBA00001946"/>
    </source>
</evidence>
<evidence type="ECO:0000256" key="3">
    <source>
        <dbReference type="RuleBase" id="RU003476"/>
    </source>
</evidence>
<evidence type="ECO:0000256" key="2">
    <source>
        <dbReference type="ARBA" id="ARBA00022801"/>
    </source>
</evidence>
<dbReference type="Proteomes" id="UP000321764">
    <property type="component" value="Unassembled WGS sequence"/>
</dbReference>
<dbReference type="AlphaFoldDB" id="A0A5C8ZBI8"/>
<dbReference type="GO" id="GO:0051287">
    <property type="term" value="F:NAD binding"/>
    <property type="evidence" value="ECO:0007669"/>
    <property type="project" value="TreeGrafter"/>
</dbReference>
<evidence type="ECO:0000313" key="6">
    <source>
        <dbReference type="Proteomes" id="UP000321764"/>
    </source>
</evidence>
<dbReference type="InterPro" id="IPR000086">
    <property type="entry name" value="NUDIX_hydrolase_dom"/>
</dbReference>
<dbReference type="PANTHER" id="PTHR13994">
    <property type="entry name" value="NUDIX HYDROLASE RELATED"/>
    <property type="match status" value="1"/>
</dbReference>
<dbReference type="PROSITE" id="PS00893">
    <property type="entry name" value="NUDIX_BOX"/>
    <property type="match status" value="1"/>
</dbReference>
<organism evidence="5 6">
    <name type="scientific">Reinekea thalattae</name>
    <dbReference type="NCBI Taxonomy" id="2593301"/>
    <lineage>
        <taxon>Bacteria</taxon>
        <taxon>Pseudomonadati</taxon>
        <taxon>Pseudomonadota</taxon>
        <taxon>Gammaproteobacteria</taxon>
        <taxon>Oceanospirillales</taxon>
        <taxon>Saccharospirillaceae</taxon>
        <taxon>Reinekea</taxon>
    </lineage>
</organism>
<sequence>MPRFNIRYNPFNGAEISITDETIDASAIDQLIQQLSQQSIDLIWFTLPIQHAYAVPILTDAGFVFHLCQEDKITLIRRLKANSLAPFAPTHTLGVGGVVQHQDGRVLLVRDRMMNGKGFKIPGGYVDLGENIEAAVKREVFEETGIEAQFHSVVGVVSKHPHQFNKSNQYFVCSLTANTTEINVIDTHEIELAAWLSPEDFIADEDSSRFHRHLVASLIGKNGLSKSDFKFDSQSPAQWEMLLA</sequence>
<comment type="caution">
    <text evidence="5">The sequence shown here is derived from an EMBL/GenBank/DDBJ whole genome shotgun (WGS) entry which is preliminary data.</text>
</comment>
<evidence type="ECO:0000313" key="5">
    <source>
        <dbReference type="EMBL" id="TXR54558.1"/>
    </source>
</evidence>
<dbReference type="InterPro" id="IPR020084">
    <property type="entry name" value="NUDIX_hydrolase_CS"/>
</dbReference>
<accession>A0A5C8ZBI8</accession>
<dbReference type="GO" id="GO:0035529">
    <property type="term" value="F:NADH pyrophosphatase activity"/>
    <property type="evidence" value="ECO:0007669"/>
    <property type="project" value="TreeGrafter"/>
</dbReference>
<feature type="domain" description="Nudix hydrolase" evidence="4">
    <location>
        <begin position="90"/>
        <end position="218"/>
    </location>
</feature>
<dbReference type="InterPro" id="IPR020476">
    <property type="entry name" value="Nudix_hydrolase"/>
</dbReference>
<reference evidence="5 6" key="1">
    <citation type="submission" date="2019-07" db="EMBL/GenBank/DDBJ databases">
        <title>Reinekea sp. strain SSH23 genome sequencing and assembly.</title>
        <authorList>
            <person name="Kim I."/>
        </authorList>
    </citation>
    <scope>NUCLEOTIDE SEQUENCE [LARGE SCALE GENOMIC DNA]</scope>
    <source>
        <strain evidence="5 6">SSH23</strain>
    </source>
</reference>
<dbReference type="PANTHER" id="PTHR13994:SF13">
    <property type="entry name" value="FI03680P"/>
    <property type="match status" value="1"/>
</dbReference>
<comment type="cofactor">
    <cofactor evidence="1">
        <name>Mg(2+)</name>
        <dbReference type="ChEBI" id="CHEBI:18420"/>
    </cofactor>
</comment>
<dbReference type="Gene3D" id="3.90.79.10">
    <property type="entry name" value="Nucleoside Triphosphate Pyrophosphohydrolase"/>
    <property type="match status" value="1"/>
</dbReference>
<dbReference type="PROSITE" id="PS51462">
    <property type="entry name" value="NUDIX"/>
    <property type="match status" value="1"/>
</dbReference>
<dbReference type="Gene3D" id="3.40.630.30">
    <property type="match status" value="1"/>
</dbReference>
<dbReference type="Pfam" id="PF00293">
    <property type="entry name" value="NUDIX"/>
    <property type="match status" value="1"/>
</dbReference>
<comment type="similarity">
    <text evidence="3">Belongs to the Nudix hydrolase family.</text>
</comment>
<dbReference type="PRINTS" id="PR00502">
    <property type="entry name" value="NUDIXFAMILY"/>
</dbReference>
<dbReference type="InterPro" id="IPR040618">
    <property type="entry name" value="Pre-Nudix"/>
</dbReference>
<dbReference type="GO" id="GO:0047631">
    <property type="term" value="F:ADP-ribose diphosphatase activity"/>
    <property type="evidence" value="ECO:0007669"/>
    <property type="project" value="TreeGrafter"/>
</dbReference>
<proteinExistence type="inferred from homology"/>
<dbReference type="SUPFAM" id="SSF55811">
    <property type="entry name" value="Nudix"/>
    <property type="match status" value="1"/>
</dbReference>
<dbReference type="EMBL" id="VKAD01000001">
    <property type="protein sequence ID" value="TXR54558.1"/>
    <property type="molecule type" value="Genomic_DNA"/>
</dbReference>
<dbReference type="CDD" id="cd04670">
    <property type="entry name" value="NUDIX_ASFGF2_Nudt6"/>
    <property type="match status" value="1"/>
</dbReference>
<evidence type="ECO:0000259" key="4">
    <source>
        <dbReference type="PROSITE" id="PS51462"/>
    </source>
</evidence>
<gene>
    <name evidence="5" type="ORF">FME95_08485</name>
</gene>
<dbReference type="Pfam" id="PF18290">
    <property type="entry name" value="Nudix_hydro"/>
    <property type="match status" value="1"/>
</dbReference>
<dbReference type="OrthoDB" id="9787476at2"/>
<dbReference type="RefSeq" id="WP_147713956.1">
    <property type="nucleotide sequence ID" value="NZ_VKAD01000001.1"/>
</dbReference>
<name>A0A5C8ZBI8_9GAMM</name>
<keyword evidence="6" id="KW-1185">Reference proteome</keyword>
<protein>
    <submittedName>
        <fullName evidence="5">NUDIX domain-containing protein</fullName>
    </submittedName>
</protein>
<dbReference type="InterPro" id="IPR003293">
    <property type="entry name" value="Nudix_hydrolase6-like"/>
</dbReference>
<keyword evidence="2 3" id="KW-0378">Hydrolase</keyword>